<name>A0A1H6J7S3_9GAMM</name>
<accession>A0A1H6J7S3</accession>
<gene>
    <name evidence="1" type="ORF">BAZSYMA_ACONTIG20046_1</name>
</gene>
<reference evidence="2" key="1">
    <citation type="submission" date="2016-06" db="EMBL/GenBank/DDBJ databases">
        <authorList>
            <person name="Petersen J."/>
            <person name="Sayavedra L."/>
        </authorList>
    </citation>
    <scope>NUCLEOTIDE SEQUENCE [LARGE SCALE GENOMIC DNA]</scope>
    <source>
        <strain evidence="2">BazSymA</strain>
    </source>
</reference>
<dbReference type="AlphaFoldDB" id="A0A1H6J7S3"/>
<protein>
    <submittedName>
        <fullName evidence="1">Uncharacterized protein</fullName>
    </submittedName>
</protein>
<sequence length="65" mass="7452">MTNHLIKSESYRTNNLRRVAFTKSTLKILWTKNLRGVVFTCRKSPITPKIIKSNAPLNNMVDCTS</sequence>
<organism evidence="1 2">
    <name type="scientific">Bathymodiolus azoricus thioautotrophic gill symbiont</name>
    <dbReference type="NCBI Taxonomy" id="235205"/>
    <lineage>
        <taxon>Bacteria</taxon>
        <taxon>Pseudomonadati</taxon>
        <taxon>Pseudomonadota</taxon>
        <taxon>Gammaproteobacteria</taxon>
        <taxon>sulfur-oxidizing symbionts</taxon>
    </lineage>
</organism>
<evidence type="ECO:0000313" key="2">
    <source>
        <dbReference type="Proteomes" id="UP000198988"/>
    </source>
</evidence>
<evidence type="ECO:0000313" key="1">
    <source>
        <dbReference type="EMBL" id="SEH58091.1"/>
    </source>
</evidence>
<dbReference type="EMBL" id="CDSC02000015">
    <property type="protein sequence ID" value="SEH58091.1"/>
    <property type="molecule type" value="Genomic_DNA"/>
</dbReference>
<proteinExistence type="predicted"/>
<dbReference type="Proteomes" id="UP000198988">
    <property type="component" value="Unassembled WGS sequence"/>
</dbReference>